<feature type="chain" id="PRO_5040913144" evidence="2">
    <location>
        <begin position="27"/>
        <end position="1171"/>
    </location>
</feature>
<evidence type="ECO:0000256" key="2">
    <source>
        <dbReference type="SAM" id="SignalP"/>
    </source>
</evidence>
<keyword evidence="1" id="KW-0472">Membrane</keyword>
<dbReference type="AlphaFoldDB" id="A0A9X4BJS1"/>
<dbReference type="InterPro" id="IPR051172">
    <property type="entry name" value="Chlamydia_OmcB"/>
</dbReference>
<dbReference type="InterPro" id="IPR045474">
    <property type="entry name" value="GEVED"/>
</dbReference>
<dbReference type="PANTHER" id="PTHR34819">
    <property type="entry name" value="LARGE CYSTEINE-RICH PERIPLASMIC PROTEIN OMCB"/>
    <property type="match status" value="1"/>
</dbReference>
<dbReference type="Pfam" id="PF24346">
    <property type="entry name" value="DUF7507"/>
    <property type="match status" value="5"/>
</dbReference>
<comment type="caution">
    <text evidence="5">The sequence shown here is derived from an EMBL/GenBank/DDBJ whole genome shotgun (WGS) entry which is preliminary data.</text>
</comment>
<feature type="domain" description="GEVED" evidence="3">
    <location>
        <begin position="351"/>
        <end position="425"/>
    </location>
</feature>
<evidence type="ECO:0000259" key="4">
    <source>
        <dbReference type="Pfam" id="PF24346"/>
    </source>
</evidence>
<dbReference type="PANTHER" id="PTHR34819:SF3">
    <property type="entry name" value="CELL SURFACE PROTEIN"/>
    <property type="match status" value="1"/>
</dbReference>
<feature type="domain" description="DUF7507" evidence="4">
    <location>
        <begin position="1018"/>
        <end position="1120"/>
    </location>
</feature>
<dbReference type="RefSeq" id="WP_263542070.1">
    <property type="nucleotide sequence ID" value="NZ_JAOVZO020000009.1"/>
</dbReference>
<protein>
    <submittedName>
        <fullName evidence="5">DUF11 domain-containing protein</fullName>
    </submittedName>
</protein>
<proteinExistence type="predicted"/>
<evidence type="ECO:0000259" key="3">
    <source>
        <dbReference type="Pfam" id="PF20009"/>
    </source>
</evidence>
<evidence type="ECO:0000313" key="5">
    <source>
        <dbReference type="EMBL" id="MDC8012449.1"/>
    </source>
</evidence>
<feature type="signal peptide" evidence="2">
    <location>
        <begin position="1"/>
        <end position="26"/>
    </location>
</feature>
<dbReference type="Proteomes" id="UP001139971">
    <property type="component" value="Unassembled WGS sequence"/>
</dbReference>
<dbReference type="Pfam" id="PF20009">
    <property type="entry name" value="GEVED"/>
    <property type="match status" value="1"/>
</dbReference>
<feature type="domain" description="DUF7507" evidence="4">
    <location>
        <begin position="788"/>
        <end position="887"/>
    </location>
</feature>
<dbReference type="EMBL" id="JAOVZO020000009">
    <property type="protein sequence ID" value="MDC8012449.1"/>
    <property type="molecule type" value="Genomic_DNA"/>
</dbReference>
<sequence length="1171" mass="118564">MNRVNLYRVARLLCAAGIAGTWPVAAVQRNDDTATGTTGLNAASTKTYPSGLTVTYAVTGNNVDLTDNLATMASAPGTASTMFAPNLPLGTRGIRLTAGDVACRFANDALEARCPAGTLTVTFSRPVTDPVLHFGANGSQSVVGTRIISGRAVHVLSGANAAGVSLAMPGGAVNLDTPDGVTLDVANPRYNGSDCATFQQPITQPAGCGSVRVRGTLTSVAFDVALAGVRNVAGLRADVAADAYVVTATVDEDFGDAPASYDEGAAASHVVGGLRLGAAIDAENATVFNDPAAPVAPGPNAVAAGANNNGAAGDGLDDDGLATVPPLHAGLIGRTYTLTSAIAGAAAPGTLCGWIDFDRDGRFGTGERACATFAAGAATAALDWTVPAAFASGRTYARLRVSHDGNGVRNPTGRVDSGEVEDYMIETRPAVRAIKALHPADDAGRFSLSIGGTAFATGVGDAGDTGFRTVYHRADTGAPDILVPGDIATTPVAVPVAETQDTPGGVYVSGHACVDGTGATVASGAGTSARVTLPASVTGAAANGRAQSVTCTFVNRLASMAVTKQTPTRVVDAPGAITYTIGVTNTGAAALTGVNLVDTLPDGRRGATTFLSGDVNGDGVLDTGETWIYRADYVATQADIDAGANLVNRVAVTTAQIATPQVATATTAVARRPSLAVTKTTPVGTVGAPGVIPYTITVTNTGNVALTNVVPLDTLPDGSVGAVTFESGDTDGDRELDLGETWTWRASYAATQRDIDAGATLVNTVSATAAQVPTPVTATAATTVARRPSLAVAKTTPVDAVDAPRQIPYTIAVTNTGNVALTNVVPLDTLPGGGVGTVTFVSGDTDGDRELDLGETWTYAANYTATQRDIDNGEALVNTVSVTATQVPVPVSATATTGIVRRPSLAVTKTTPVDVVGAPRVIPYTITVQNTGNVALTDVRLVDTLPDGSAGTVTRLSGDTNADERLDVGETWIYGASYRATQRDIKTGSTLINRVAVTSAQTPLPVAAEAATAARAGPALAVDKTTPTTRIGAPGTIEYAIVLINAGNVALSGIALVDTMPDGSLGDVAFVSGDTDGDRELDVDETWIWRASYEATQRDILAGEALVNTVSATATQVPKPATARATTLIDPPPPPRQIAAVPALAGLALPALLAGLCGIAFATQRRRGLRR</sequence>
<evidence type="ECO:0000313" key="6">
    <source>
        <dbReference type="Proteomes" id="UP001139971"/>
    </source>
</evidence>
<gene>
    <name evidence="5" type="ORF">OD750_007810</name>
</gene>
<evidence type="ECO:0000256" key="1">
    <source>
        <dbReference type="SAM" id="Phobius"/>
    </source>
</evidence>
<accession>A0A9X4BJS1</accession>
<dbReference type="NCBIfam" id="TIGR01451">
    <property type="entry name" value="B_ant_repeat"/>
    <property type="match status" value="4"/>
</dbReference>
<dbReference type="InterPro" id="IPR055354">
    <property type="entry name" value="DUF7507"/>
</dbReference>
<dbReference type="InterPro" id="IPR047589">
    <property type="entry name" value="DUF11_rpt"/>
</dbReference>
<feature type="domain" description="DUF7507" evidence="4">
    <location>
        <begin position="559"/>
        <end position="662"/>
    </location>
</feature>
<reference evidence="5" key="1">
    <citation type="submission" date="2023-02" db="EMBL/GenBank/DDBJ databases">
        <title>Tahibacter soli sp. nov. isolated from soil.</title>
        <authorList>
            <person name="Baek J.H."/>
            <person name="Lee J.K."/>
            <person name="Choi D.G."/>
            <person name="Jeon C.O."/>
        </authorList>
    </citation>
    <scope>NUCLEOTIDE SEQUENCE</scope>
    <source>
        <strain evidence="5">BL</strain>
    </source>
</reference>
<organism evidence="5 6">
    <name type="scientific">Tahibacter soli</name>
    <dbReference type="NCBI Taxonomy" id="2983605"/>
    <lineage>
        <taxon>Bacteria</taxon>
        <taxon>Pseudomonadati</taxon>
        <taxon>Pseudomonadota</taxon>
        <taxon>Gammaproteobacteria</taxon>
        <taxon>Lysobacterales</taxon>
        <taxon>Rhodanobacteraceae</taxon>
        <taxon>Tahibacter</taxon>
    </lineage>
</organism>
<keyword evidence="1" id="KW-0812">Transmembrane</keyword>
<feature type="domain" description="DUF7507" evidence="4">
    <location>
        <begin position="903"/>
        <end position="1000"/>
    </location>
</feature>
<name>A0A9X4BJS1_9GAMM</name>
<feature type="domain" description="DUF7507" evidence="4">
    <location>
        <begin position="673"/>
        <end position="773"/>
    </location>
</feature>
<keyword evidence="6" id="KW-1185">Reference proteome</keyword>
<keyword evidence="1" id="KW-1133">Transmembrane helix</keyword>
<feature type="transmembrane region" description="Helical" evidence="1">
    <location>
        <begin position="1139"/>
        <end position="1162"/>
    </location>
</feature>
<keyword evidence="2" id="KW-0732">Signal</keyword>